<gene>
    <name evidence="1" type="ORF">PVAP13_1KG473310</name>
</gene>
<dbReference type="Proteomes" id="UP000823388">
    <property type="component" value="Chromosome 1K"/>
</dbReference>
<name>A0A8T0XHP7_PANVG</name>
<comment type="caution">
    <text evidence="1">The sequence shown here is derived from an EMBL/GenBank/DDBJ whole genome shotgun (WGS) entry which is preliminary data.</text>
</comment>
<organism evidence="1 2">
    <name type="scientific">Panicum virgatum</name>
    <name type="common">Blackwell switchgrass</name>
    <dbReference type="NCBI Taxonomy" id="38727"/>
    <lineage>
        <taxon>Eukaryota</taxon>
        <taxon>Viridiplantae</taxon>
        <taxon>Streptophyta</taxon>
        <taxon>Embryophyta</taxon>
        <taxon>Tracheophyta</taxon>
        <taxon>Spermatophyta</taxon>
        <taxon>Magnoliopsida</taxon>
        <taxon>Liliopsida</taxon>
        <taxon>Poales</taxon>
        <taxon>Poaceae</taxon>
        <taxon>PACMAD clade</taxon>
        <taxon>Panicoideae</taxon>
        <taxon>Panicodae</taxon>
        <taxon>Paniceae</taxon>
        <taxon>Panicinae</taxon>
        <taxon>Panicum</taxon>
        <taxon>Panicum sect. Hiantes</taxon>
    </lineage>
</organism>
<dbReference type="AlphaFoldDB" id="A0A8T0XHP7"/>
<evidence type="ECO:0000313" key="2">
    <source>
        <dbReference type="Proteomes" id="UP000823388"/>
    </source>
</evidence>
<reference evidence="1" key="1">
    <citation type="submission" date="2020-05" db="EMBL/GenBank/DDBJ databases">
        <title>WGS assembly of Panicum virgatum.</title>
        <authorList>
            <person name="Lovell J.T."/>
            <person name="Jenkins J."/>
            <person name="Shu S."/>
            <person name="Juenger T.E."/>
            <person name="Schmutz J."/>
        </authorList>
    </citation>
    <scope>NUCLEOTIDE SEQUENCE</scope>
    <source>
        <strain evidence="1">AP13</strain>
    </source>
</reference>
<proteinExistence type="predicted"/>
<accession>A0A8T0XHP7</accession>
<protein>
    <submittedName>
        <fullName evidence="1">Uncharacterized protein</fullName>
    </submittedName>
</protein>
<keyword evidence="2" id="KW-1185">Reference proteome</keyword>
<sequence>MLRGPRFPLCTDTAGTETENKHAWLDTLFYSHNNILSCLVCPEIISVRPAVQGPASSLVET</sequence>
<dbReference type="EMBL" id="CM029037">
    <property type="protein sequence ID" value="KAG2660992.1"/>
    <property type="molecule type" value="Genomic_DNA"/>
</dbReference>
<evidence type="ECO:0000313" key="1">
    <source>
        <dbReference type="EMBL" id="KAG2660992.1"/>
    </source>
</evidence>